<name>A0A645GS54_9ZZZZ</name>
<dbReference type="PANTHER" id="PTHR33991:SF1">
    <property type="entry name" value="DNA REPAIR PROTEIN RECO"/>
    <property type="match status" value="1"/>
</dbReference>
<sequence length="217" mass="25566">MFTRGFGRVSYLLPKTHSRRSKINPALFSPLSILNLEVEHLPLREIQRLKEADRQTLLYDIGSDLTKVSLVFFLSEFLSKVLRETDNNEALFDYLKQAVEVLEETKTGLANFHLTFILGLTRFLGIYPNLENYTKGCCFDMLNGEFTCRIPTHNYYLRDRESAYLNELSRINFSNMHLFNMSRSDRNLIIDRLLTYYRLHLYDFPAIKSLDVLRELF</sequence>
<dbReference type="PANTHER" id="PTHR33991">
    <property type="entry name" value="DNA REPAIR PROTEIN RECO"/>
    <property type="match status" value="1"/>
</dbReference>
<accession>A0A645GS54</accession>
<gene>
    <name evidence="1" type="primary">recO_41</name>
    <name evidence="1" type="ORF">SDC9_177141</name>
</gene>
<dbReference type="Gene3D" id="1.20.1440.120">
    <property type="entry name" value="Recombination protein O, C-terminal domain"/>
    <property type="match status" value="1"/>
</dbReference>
<dbReference type="EMBL" id="VSSQ01080498">
    <property type="protein sequence ID" value="MPN29688.1"/>
    <property type="molecule type" value="Genomic_DNA"/>
</dbReference>
<dbReference type="InterPro" id="IPR037278">
    <property type="entry name" value="ARFGAP/RecO"/>
</dbReference>
<proteinExistence type="predicted"/>
<dbReference type="Pfam" id="PF02565">
    <property type="entry name" value="RecO_C"/>
    <property type="match status" value="1"/>
</dbReference>
<reference evidence="1" key="1">
    <citation type="submission" date="2019-08" db="EMBL/GenBank/DDBJ databases">
        <authorList>
            <person name="Kucharzyk K."/>
            <person name="Murdoch R.W."/>
            <person name="Higgins S."/>
            <person name="Loffler F."/>
        </authorList>
    </citation>
    <scope>NUCLEOTIDE SEQUENCE</scope>
</reference>
<dbReference type="InterPro" id="IPR003717">
    <property type="entry name" value="RecO"/>
</dbReference>
<dbReference type="SUPFAM" id="SSF57863">
    <property type="entry name" value="ArfGap/RecO-like zinc finger"/>
    <property type="match status" value="1"/>
</dbReference>
<organism evidence="1">
    <name type="scientific">bioreactor metagenome</name>
    <dbReference type="NCBI Taxonomy" id="1076179"/>
    <lineage>
        <taxon>unclassified sequences</taxon>
        <taxon>metagenomes</taxon>
        <taxon>ecological metagenomes</taxon>
    </lineage>
</organism>
<dbReference type="GO" id="GO:0006302">
    <property type="term" value="P:double-strand break repair"/>
    <property type="evidence" value="ECO:0007669"/>
    <property type="project" value="TreeGrafter"/>
</dbReference>
<dbReference type="GO" id="GO:0006310">
    <property type="term" value="P:DNA recombination"/>
    <property type="evidence" value="ECO:0007669"/>
    <property type="project" value="InterPro"/>
</dbReference>
<dbReference type="AlphaFoldDB" id="A0A645GS54"/>
<dbReference type="GO" id="GO:0043590">
    <property type="term" value="C:bacterial nucleoid"/>
    <property type="evidence" value="ECO:0007669"/>
    <property type="project" value="TreeGrafter"/>
</dbReference>
<comment type="caution">
    <text evidence="1">The sequence shown here is derived from an EMBL/GenBank/DDBJ whole genome shotgun (WGS) entry which is preliminary data.</text>
</comment>
<protein>
    <submittedName>
        <fullName evidence="1">DNA repair protein RecO</fullName>
    </submittedName>
</protein>
<dbReference type="InterPro" id="IPR042242">
    <property type="entry name" value="RecO_C"/>
</dbReference>
<evidence type="ECO:0000313" key="1">
    <source>
        <dbReference type="EMBL" id="MPN29688.1"/>
    </source>
</evidence>